<dbReference type="Proteomes" id="UP001418222">
    <property type="component" value="Unassembled WGS sequence"/>
</dbReference>
<reference evidence="1 2" key="1">
    <citation type="journal article" date="2022" name="Nat. Plants">
        <title>Genomes of leafy and leafless Platanthera orchids illuminate the evolution of mycoheterotrophy.</title>
        <authorList>
            <person name="Li M.H."/>
            <person name="Liu K.W."/>
            <person name="Li Z."/>
            <person name="Lu H.C."/>
            <person name="Ye Q.L."/>
            <person name="Zhang D."/>
            <person name="Wang J.Y."/>
            <person name="Li Y.F."/>
            <person name="Zhong Z.M."/>
            <person name="Liu X."/>
            <person name="Yu X."/>
            <person name="Liu D.K."/>
            <person name="Tu X.D."/>
            <person name="Liu B."/>
            <person name="Hao Y."/>
            <person name="Liao X.Y."/>
            <person name="Jiang Y.T."/>
            <person name="Sun W.H."/>
            <person name="Chen J."/>
            <person name="Chen Y.Q."/>
            <person name="Ai Y."/>
            <person name="Zhai J.W."/>
            <person name="Wu S.S."/>
            <person name="Zhou Z."/>
            <person name="Hsiao Y.Y."/>
            <person name="Wu W.L."/>
            <person name="Chen Y.Y."/>
            <person name="Lin Y.F."/>
            <person name="Hsu J.L."/>
            <person name="Li C.Y."/>
            <person name="Wang Z.W."/>
            <person name="Zhao X."/>
            <person name="Zhong W.Y."/>
            <person name="Ma X.K."/>
            <person name="Ma L."/>
            <person name="Huang J."/>
            <person name="Chen G.Z."/>
            <person name="Huang M.Z."/>
            <person name="Huang L."/>
            <person name="Peng D.H."/>
            <person name="Luo Y.B."/>
            <person name="Zou S.Q."/>
            <person name="Chen S.P."/>
            <person name="Lan S."/>
            <person name="Tsai W.C."/>
            <person name="Van de Peer Y."/>
            <person name="Liu Z.J."/>
        </authorList>
    </citation>
    <scope>NUCLEOTIDE SEQUENCE [LARGE SCALE GENOMIC DNA]</scope>
    <source>
        <strain evidence="1">Lor287</strain>
    </source>
</reference>
<dbReference type="AlphaFoldDB" id="A0AAP0AVI5"/>
<dbReference type="PANTHER" id="PTHR33103:SF27">
    <property type="entry name" value="OS04G0594700 PROTEIN"/>
    <property type="match status" value="1"/>
</dbReference>
<accession>A0AAP0AVI5</accession>
<sequence length="442" mass="50119">MSSSSSKIEVKFLIDKEQQRVVFAEAGSDFVDLLFSFLTLPLGRIVRLLGKKSGWGSLDSLYESVEQLDAKLFQTEACKKMLLNPRSAAAKQCEGFKIKGIHERNPRRFYTCSQDDCQIQYTCNYYSYASKVLCSRCGKFMDAAWQWEKLTADEEGFIDIGTPDFIITDDLQVTLHSFKKGLSLFKQFHIEDSSVLEEKVMGFGTQEALKLLGRLLVSKSALTDIYFPDSYGQNNEDFALPINERLGADGEEKKISFELILNKKNNKVLYAEADDDFVDQLVSFLTFPLGSVLKFHSGNILSFGGCIQNLYSSAERINLEFFKSNNCRNMLLTPMLPTFYGIKNQILELKETESLKATVPRSCRKCYPDNGSKICKSAPCMHGISAQEYIEQNPKLVNRAPDNDELSDNDESSDDDGAFVVSSKNLWFRMTFIFLRYQSSLQ</sequence>
<organism evidence="1 2">
    <name type="scientific">Platanthera zijinensis</name>
    <dbReference type="NCBI Taxonomy" id="2320716"/>
    <lineage>
        <taxon>Eukaryota</taxon>
        <taxon>Viridiplantae</taxon>
        <taxon>Streptophyta</taxon>
        <taxon>Embryophyta</taxon>
        <taxon>Tracheophyta</taxon>
        <taxon>Spermatophyta</taxon>
        <taxon>Magnoliopsida</taxon>
        <taxon>Liliopsida</taxon>
        <taxon>Asparagales</taxon>
        <taxon>Orchidaceae</taxon>
        <taxon>Orchidoideae</taxon>
        <taxon>Orchideae</taxon>
        <taxon>Orchidinae</taxon>
        <taxon>Platanthera</taxon>
    </lineage>
</organism>
<dbReference type="InterPro" id="IPR007750">
    <property type="entry name" value="DUF674"/>
</dbReference>
<gene>
    <name evidence="1" type="ORF">KSP39_PZI022661</name>
</gene>
<name>A0AAP0AVI5_9ASPA</name>
<dbReference type="Pfam" id="PF05056">
    <property type="entry name" value="DUF674"/>
    <property type="match status" value="1"/>
</dbReference>
<dbReference type="PANTHER" id="PTHR33103">
    <property type="entry name" value="OS01G0153900 PROTEIN"/>
    <property type="match status" value="1"/>
</dbReference>
<comment type="caution">
    <text evidence="1">The sequence shown here is derived from an EMBL/GenBank/DDBJ whole genome shotgun (WGS) entry which is preliminary data.</text>
</comment>
<evidence type="ECO:0000313" key="1">
    <source>
        <dbReference type="EMBL" id="KAK8916495.1"/>
    </source>
</evidence>
<protein>
    <recommendedName>
        <fullName evidence="3">DUF674 family protein</fullName>
    </recommendedName>
</protein>
<proteinExistence type="predicted"/>
<evidence type="ECO:0000313" key="2">
    <source>
        <dbReference type="Proteomes" id="UP001418222"/>
    </source>
</evidence>
<dbReference type="EMBL" id="JBBWWQ010000020">
    <property type="protein sequence ID" value="KAK8916495.1"/>
    <property type="molecule type" value="Genomic_DNA"/>
</dbReference>
<evidence type="ECO:0008006" key="3">
    <source>
        <dbReference type="Google" id="ProtNLM"/>
    </source>
</evidence>
<keyword evidence="2" id="KW-1185">Reference proteome</keyword>